<sequence>MEHHTKQKGDLGVLKAQVDLYEKGYMILTLHTEHAPFDLVVYKNHQFKRVQVKYRELNQKGVLEVRFRSSYCNSKGIVTKETNKQEIDVYCVYCPDTDECYYFDPKFRNKSLTLRVNHPKNNQQKNVHFVKDFRNLP</sequence>
<keyword evidence="2" id="KW-0540">Nuclease</keyword>
<feature type="domain" description="PD(D/E)XK endonuclease" evidence="1">
    <location>
        <begin position="3"/>
        <end position="134"/>
    </location>
</feature>
<dbReference type="Gene3D" id="3.40.1350.10">
    <property type="match status" value="1"/>
</dbReference>
<keyword evidence="3" id="KW-1185">Reference proteome</keyword>
<name>A0ABW4MTU9_9BACI</name>
<evidence type="ECO:0000313" key="3">
    <source>
        <dbReference type="Proteomes" id="UP001597227"/>
    </source>
</evidence>
<dbReference type="InterPro" id="IPR021671">
    <property type="entry name" value="PD(D/E)XK_Endonuc"/>
</dbReference>
<dbReference type="Proteomes" id="UP001597227">
    <property type="component" value="Unassembled WGS sequence"/>
</dbReference>
<gene>
    <name evidence="2" type="ORF">ACFSFW_20740</name>
</gene>
<protein>
    <submittedName>
        <fullName evidence="2">Group I intron-associated PD-(D/E)XK endonuclease</fullName>
    </submittedName>
</protein>
<keyword evidence="2" id="KW-0378">Hydrolase</keyword>
<accession>A0ABW4MTU9</accession>
<dbReference type="InterPro" id="IPR011856">
    <property type="entry name" value="tRNA_endonuc-like_dom_sf"/>
</dbReference>
<dbReference type="RefSeq" id="WP_388041043.1">
    <property type="nucleotide sequence ID" value="NZ_JBHUEK010000031.1"/>
</dbReference>
<dbReference type="GO" id="GO:0004519">
    <property type="term" value="F:endonuclease activity"/>
    <property type="evidence" value="ECO:0007669"/>
    <property type="project" value="UniProtKB-KW"/>
</dbReference>
<reference evidence="3" key="1">
    <citation type="journal article" date="2019" name="Int. J. Syst. Evol. Microbiol.">
        <title>The Global Catalogue of Microorganisms (GCM) 10K type strain sequencing project: providing services to taxonomists for standard genome sequencing and annotation.</title>
        <authorList>
            <consortium name="The Broad Institute Genomics Platform"/>
            <consortium name="The Broad Institute Genome Sequencing Center for Infectious Disease"/>
            <person name="Wu L."/>
            <person name="Ma J."/>
        </authorList>
    </citation>
    <scope>NUCLEOTIDE SEQUENCE [LARGE SCALE GENOMIC DNA]</scope>
    <source>
        <strain evidence="3">CCUG 15531</strain>
    </source>
</reference>
<comment type="caution">
    <text evidence="2">The sequence shown here is derived from an EMBL/GenBank/DDBJ whole genome shotgun (WGS) entry which is preliminary data.</text>
</comment>
<dbReference type="Pfam" id="PF11645">
    <property type="entry name" value="PDDEXK_5"/>
    <property type="match status" value="1"/>
</dbReference>
<evidence type="ECO:0000259" key="1">
    <source>
        <dbReference type="Pfam" id="PF11645"/>
    </source>
</evidence>
<dbReference type="EMBL" id="JBHUEK010000031">
    <property type="protein sequence ID" value="MFD1781086.1"/>
    <property type="molecule type" value="Genomic_DNA"/>
</dbReference>
<organism evidence="2 3">
    <name type="scientific">Fredinandcohnia salidurans</name>
    <dbReference type="NCBI Taxonomy" id="2595041"/>
    <lineage>
        <taxon>Bacteria</taxon>
        <taxon>Bacillati</taxon>
        <taxon>Bacillota</taxon>
        <taxon>Bacilli</taxon>
        <taxon>Bacillales</taxon>
        <taxon>Bacillaceae</taxon>
        <taxon>Fredinandcohnia</taxon>
    </lineage>
</organism>
<proteinExistence type="predicted"/>
<evidence type="ECO:0000313" key="2">
    <source>
        <dbReference type="EMBL" id="MFD1781086.1"/>
    </source>
</evidence>
<keyword evidence="2" id="KW-0255">Endonuclease</keyword>